<accession>A0A9X3ST45</accession>
<dbReference type="Gene3D" id="3.20.20.120">
    <property type="entry name" value="Enolase-like C-terminal domain"/>
    <property type="match status" value="1"/>
</dbReference>
<sequence length="323" mass="34890">MKLTCESEDRGLLFPLAVSHTVVREVRVHRFVYTGAGTRGWSEVATGPWAPVSANAMREAADQIAEAVEDRNVADADDLADFLAPYYGKLPTAATLGVEMAVLDALATAANEPLWSYLGLPRPDGAPLFTTVDLLDTDRPWTHTPGRYKVKLGGPDDAAIIASCRGTGSRFLFDVNSGWDLAEYDALAPALRECDPIGVEDPVRSLEAIVPRRAQWRRDRIFLDESVRDTDAVRRHGDAAAGINFKLLKFGGLLPVLDGIRIARAAGAEIGIGCFIEPERSIAYAGALTGLADHVDLDGDRWLTGAERSRLRLDDGPGIGRTA</sequence>
<dbReference type="Pfam" id="PF13378">
    <property type="entry name" value="MR_MLE_C"/>
    <property type="match status" value="1"/>
</dbReference>
<dbReference type="EMBL" id="JAPZVP010000017">
    <property type="protein sequence ID" value="MDA1361859.1"/>
    <property type="molecule type" value="Genomic_DNA"/>
</dbReference>
<dbReference type="PANTHER" id="PTHR48073">
    <property type="entry name" value="O-SUCCINYLBENZOATE SYNTHASE-RELATED"/>
    <property type="match status" value="1"/>
</dbReference>
<dbReference type="GO" id="GO:0046872">
    <property type="term" value="F:metal ion binding"/>
    <property type="evidence" value="ECO:0007669"/>
    <property type="project" value="UniProtKB-KW"/>
</dbReference>
<evidence type="ECO:0000313" key="4">
    <source>
        <dbReference type="Proteomes" id="UP001146067"/>
    </source>
</evidence>
<keyword evidence="4" id="KW-1185">Reference proteome</keyword>
<dbReference type="RefSeq" id="WP_270111894.1">
    <property type="nucleotide sequence ID" value="NZ_JAPZVP010000017.1"/>
</dbReference>
<dbReference type="Proteomes" id="UP001146067">
    <property type="component" value="Unassembled WGS sequence"/>
</dbReference>
<evidence type="ECO:0000259" key="2">
    <source>
        <dbReference type="Pfam" id="PF13378"/>
    </source>
</evidence>
<gene>
    <name evidence="3" type="ORF">O1R50_19685</name>
</gene>
<dbReference type="SUPFAM" id="SSF51604">
    <property type="entry name" value="Enolase C-terminal domain-like"/>
    <property type="match status" value="1"/>
</dbReference>
<dbReference type="InterPro" id="IPR029017">
    <property type="entry name" value="Enolase-like_N"/>
</dbReference>
<dbReference type="InterPro" id="IPR029065">
    <property type="entry name" value="Enolase_C-like"/>
</dbReference>
<dbReference type="AlphaFoldDB" id="A0A9X3ST45"/>
<reference evidence="3" key="1">
    <citation type="submission" date="2022-12" db="EMBL/GenBank/DDBJ databases">
        <title>Gycomyces niveus sp.nov.,a novel actinomycete isolated from soil in Shouguan.</title>
        <authorList>
            <person name="Yang X."/>
        </authorList>
    </citation>
    <scope>NUCLEOTIDE SEQUENCE</scope>
    <source>
        <strain evidence="3">NEAU-A15</strain>
    </source>
</reference>
<dbReference type="PANTHER" id="PTHR48073:SF2">
    <property type="entry name" value="O-SUCCINYLBENZOATE SYNTHASE"/>
    <property type="match status" value="1"/>
</dbReference>
<feature type="domain" description="Enolase C-terminal" evidence="2">
    <location>
        <begin position="147"/>
        <end position="287"/>
    </location>
</feature>
<dbReference type="SUPFAM" id="SSF54826">
    <property type="entry name" value="Enolase N-terminal domain-like"/>
    <property type="match status" value="1"/>
</dbReference>
<proteinExistence type="predicted"/>
<evidence type="ECO:0000256" key="1">
    <source>
        <dbReference type="ARBA" id="ARBA00022723"/>
    </source>
</evidence>
<keyword evidence="1" id="KW-0479">Metal-binding</keyword>
<organism evidence="3 4">
    <name type="scientific">Glycomyces luteolus</name>
    <dbReference type="NCBI Taxonomy" id="2670330"/>
    <lineage>
        <taxon>Bacteria</taxon>
        <taxon>Bacillati</taxon>
        <taxon>Actinomycetota</taxon>
        <taxon>Actinomycetes</taxon>
        <taxon>Glycomycetales</taxon>
        <taxon>Glycomycetaceae</taxon>
        <taxon>Glycomyces</taxon>
    </lineage>
</organism>
<dbReference type="GO" id="GO:0003824">
    <property type="term" value="F:catalytic activity"/>
    <property type="evidence" value="ECO:0007669"/>
    <property type="project" value="UniProtKB-ARBA"/>
</dbReference>
<protein>
    <recommendedName>
        <fullName evidence="2">Enolase C-terminal domain-containing protein</fullName>
    </recommendedName>
</protein>
<name>A0A9X3ST45_9ACTN</name>
<dbReference type="InterPro" id="IPR036849">
    <property type="entry name" value="Enolase-like_C_sf"/>
</dbReference>
<evidence type="ECO:0000313" key="3">
    <source>
        <dbReference type="EMBL" id="MDA1361859.1"/>
    </source>
</evidence>
<dbReference type="Gene3D" id="3.30.390.10">
    <property type="entry name" value="Enolase-like, N-terminal domain"/>
    <property type="match status" value="1"/>
</dbReference>
<comment type="caution">
    <text evidence="3">The sequence shown here is derived from an EMBL/GenBank/DDBJ whole genome shotgun (WGS) entry which is preliminary data.</text>
</comment>